<accession>A0AAQ3RVW5</accession>
<evidence type="ECO:0000313" key="3">
    <source>
        <dbReference type="EMBL" id="WVZ07083.1"/>
    </source>
</evidence>
<dbReference type="InterPro" id="IPR057135">
    <property type="entry name" value="At4g27190-like_LRR"/>
</dbReference>
<evidence type="ECO:0000256" key="1">
    <source>
        <dbReference type="ARBA" id="ARBA00022821"/>
    </source>
</evidence>
<reference evidence="3 4" key="1">
    <citation type="journal article" date="2023" name="Life. Sci Alliance">
        <title>Evolutionary insights into 3D genome organization and epigenetic landscape of Vigna mungo.</title>
        <authorList>
            <person name="Junaid A."/>
            <person name="Singh B."/>
            <person name="Bhatia S."/>
        </authorList>
    </citation>
    <scope>NUCLEOTIDE SEQUENCE [LARGE SCALE GENOMIC DNA]</scope>
    <source>
        <tissue evidence="3">Leaf</tissue>
    </source>
</reference>
<dbReference type="EMBL" id="CP144695">
    <property type="protein sequence ID" value="WVZ07083.1"/>
    <property type="molecule type" value="Genomic_DNA"/>
</dbReference>
<name>A0AAQ3RVW5_VIGMU</name>
<evidence type="ECO:0000259" key="2">
    <source>
        <dbReference type="Pfam" id="PF23247"/>
    </source>
</evidence>
<dbReference type="AlphaFoldDB" id="A0AAQ3RVW5"/>
<keyword evidence="1" id="KW-0611">Plant defense</keyword>
<dbReference type="Proteomes" id="UP001374535">
    <property type="component" value="Chromosome 6"/>
</dbReference>
<gene>
    <name evidence="3" type="ORF">V8G54_020429</name>
</gene>
<protein>
    <recommendedName>
        <fullName evidence="2">Disease resistance protein At4g27190-like leucine-rich repeats domain-containing protein</fullName>
    </recommendedName>
</protein>
<dbReference type="InterPro" id="IPR050905">
    <property type="entry name" value="Plant_NBS-LRR"/>
</dbReference>
<dbReference type="SUPFAM" id="SSF52047">
    <property type="entry name" value="RNI-like"/>
    <property type="match status" value="1"/>
</dbReference>
<dbReference type="InterPro" id="IPR032675">
    <property type="entry name" value="LRR_dom_sf"/>
</dbReference>
<feature type="domain" description="Disease resistance protein At4g27190-like leucine-rich repeats" evidence="2">
    <location>
        <begin position="121"/>
        <end position="234"/>
    </location>
</feature>
<evidence type="ECO:0000313" key="4">
    <source>
        <dbReference type="Proteomes" id="UP001374535"/>
    </source>
</evidence>
<organism evidence="3 4">
    <name type="scientific">Vigna mungo</name>
    <name type="common">Black gram</name>
    <name type="synonym">Phaseolus mungo</name>
    <dbReference type="NCBI Taxonomy" id="3915"/>
    <lineage>
        <taxon>Eukaryota</taxon>
        <taxon>Viridiplantae</taxon>
        <taxon>Streptophyta</taxon>
        <taxon>Embryophyta</taxon>
        <taxon>Tracheophyta</taxon>
        <taxon>Spermatophyta</taxon>
        <taxon>Magnoliopsida</taxon>
        <taxon>eudicotyledons</taxon>
        <taxon>Gunneridae</taxon>
        <taxon>Pentapetalae</taxon>
        <taxon>rosids</taxon>
        <taxon>fabids</taxon>
        <taxon>Fabales</taxon>
        <taxon>Fabaceae</taxon>
        <taxon>Papilionoideae</taxon>
        <taxon>50 kb inversion clade</taxon>
        <taxon>NPAAA clade</taxon>
        <taxon>indigoferoid/millettioid clade</taxon>
        <taxon>Phaseoleae</taxon>
        <taxon>Vigna</taxon>
    </lineage>
</organism>
<dbReference type="Pfam" id="PF23247">
    <property type="entry name" value="LRR_RPS2"/>
    <property type="match status" value="1"/>
</dbReference>
<proteinExistence type="predicted"/>
<dbReference type="PANTHER" id="PTHR33463:SF136">
    <property type="entry name" value="NB-ARC DOMAIN-CONTAINING PROTEIN"/>
    <property type="match status" value="1"/>
</dbReference>
<sequence length="302" mass="35393">MAMSYREVEWLQKYIINVHQMHKLQSVVLEGLKNVKVLFWFLHRLPNLKRLILRFCQTRRICGPVTDISREKIGVVMQLKELELTDMWSLEEIGFEHDMLLRRVQHLIIESCTKLKTLASSSVSFRRLTYLEVVTCMMKNLMTYSTAKTLDQLTTMKVSSCPMIVSIVAKNEEENVQEIEFKQLRSLELFALPNLTSFMTVDKCVLKFSLLENLIVSECPQMTKLSEVLSTPDLQKVHVVTGENDKWYWEGDLNATLQKYFPYQVLTRSFILLERAVNMLLGWIAWRMLMGFKPVWLVSPSW</sequence>
<keyword evidence="4" id="KW-1185">Reference proteome</keyword>
<dbReference type="Gene3D" id="3.80.10.10">
    <property type="entry name" value="Ribonuclease Inhibitor"/>
    <property type="match status" value="1"/>
</dbReference>
<dbReference type="PANTHER" id="PTHR33463">
    <property type="entry name" value="NB-ARC DOMAIN-CONTAINING PROTEIN-RELATED"/>
    <property type="match status" value="1"/>
</dbReference>